<keyword evidence="1" id="KW-0812">Transmembrane</keyword>
<gene>
    <name evidence="2" type="ORF">GCM10017783_01880</name>
</gene>
<accession>A0ABQ3K011</accession>
<organism evidence="2 3">
    <name type="scientific">Deinococcus piscis</name>
    <dbReference type="NCBI Taxonomy" id="394230"/>
    <lineage>
        <taxon>Bacteria</taxon>
        <taxon>Thermotogati</taxon>
        <taxon>Deinococcota</taxon>
        <taxon>Deinococci</taxon>
        <taxon>Deinococcales</taxon>
        <taxon>Deinococcaceae</taxon>
        <taxon>Deinococcus</taxon>
    </lineage>
</organism>
<protein>
    <recommendedName>
        <fullName evidence="4">Oxalate:formate antiporter</fullName>
    </recommendedName>
</protein>
<keyword evidence="1" id="KW-1133">Transmembrane helix</keyword>
<sequence>MTRPSEPTANVSPLLIGLAWLVVLIPLGWGVWETLVKVGQLF</sequence>
<dbReference type="RefSeq" id="WP_268248054.1">
    <property type="nucleotide sequence ID" value="NZ_BNAL01000001.1"/>
</dbReference>
<feature type="transmembrane region" description="Helical" evidence="1">
    <location>
        <begin position="12"/>
        <end position="32"/>
    </location>
</feature>
<keyword evidence="3" id="KW-1185">Reference proteome</keyword>
<keyword evidence="1" id="KW-0472">Membrane</keyword>
<evidence type="ECO:0000256" key="1">
    <source>
        <dbReference type="SAM" id="Phobius"/>
    </source>
</evidence>
<evidence type="ECO:0000313" key="2">
    <source>
        <dbReference type="EMBL" id="GHF93472.1"/>
    </source>
</evidence>
<name>A0ABQ3K011_9DEIO</name>
<evidence type="ECO:0008006" key="4">
    <source>
        <dbReference type="Google" id="ProtNLM"/>
    </source>
</evidence>
<comment type="caution">
    <text evidence="2">The sequence shown here is derived from an EMBL/GenBank/DDBJ whole genome shotgun (WGS) entry which is preliminary data.</text>
</comment>
<proteinExistence type="predicted"/>
<dbReference type="EMBL" id="BNAL01000001">
    <property type="protein sequence ID" value="GHF93472.1"/>
    <property type="molecule type" value="Genomic_DNA"/>
</dbReference>
<reference evidence="3" key="1">
    <citation type="journal article" date="2019" name="Int. J. Syst. Evol. Microbiol.">
        <title>The Global Catalogue of Microorganisms (GCM) 10K type strain sequencing project: providing services to taxonomists for standard genome sequencing and annotation.</title>
        <authorList>
            <consortium name="The Broad Institute Genomics Platform"/>
            <consortium name="The Broad Institute Genome Sequencing Center for Infectious Disease"/>
            <person name="Wu L."/>
            <person name="Ma J."/>
        </authorList>
    </citation>
    <scope>NUCLEOTIDE SEQUENCE [LARGE SCALE GENOMIC DNA]</scope>
    <source>
        <strain evidence="3">CGMCC 1.18439</strain>
    </source>
</reference>
<evidence type="ECO:0000313" key="3">
    <source>
        <dbReference type="Proteomes" id="UP000632154"/>
    </source>
</evidence>
<dbReference type="Proteomes" id="UP000632154">
    <property type="component" value="Unassembled WGS sequence"/>
</dbReference>